<dbReference type="AlphaFoldDB" id="A0A6A5NZ15"/>
<dbReference type="PANTHER" id="PTHR33469">
    <property type="entry name" value="PROTEIN ELF4-LIKE 4"/>
    <property type="match status" value="1"/>
</dbReference>
<dbReference type="GO" id="GO:0042753">
    <property type="term" value="P:positive regulation of circadian rhythm"/>
    <property type="evidence" value="ECO:0007669"/>
    <property type="project" value="InterPro"/>
</dbReference>
<sequence length="76" mass="8504">MDGTAVKSNPDWLNNQIKASGERTGSVDDDSDDDEECDGEAWNTLSRNFRQVQLVLDQNRVLIEEVNRNHVGTSVV</sequence>
<dbReference type="GO" id="GO:0005634">
    <property type="term" value="C:nucleus"/>
    <property type="evidence" value="ECO:0007669"/>
    <property type="project" value="UniProtKB-SubCell"/>
</dbReference>
<evidence type="ECO:0000256" key="2">
    <source>
        <dbReference type="ARBA" id="ARBA00009514"/>
    </source>
</evidence>
<dbReference type="OrthoDB" id="1895690at2759"/>
<feature type="compositionally biased region" description="Acidic residues" evidence="5">
    <location>
        <begin position="27"/>
        <end position="38"/>
    </location>
</feature>
<dbReference type="GO" id="GO:0048511">
    <property type="term" value="P:rhythmic process"/>
    <property type="evidence" value="ECO:0007669"/>
    <property type="project" value="UniProtKB-KW"/>
</dbReference>
<comment type="caution">
    <text evidence="7">The sequence shown here is derived from an EMBL/GenBank/DDBJ whole genome shotgun (WGS) entry which is preliminary data.</text>
</comment>
<evidence type="ECO:0000313" key="7">
    <source>
        <dbReference type="EMBL" id="KAE9606007.1"/>
    </source>
</evidence>
<protein>
    <recommendedName>
        <fullName evidence="6">Protein EARLY FLOWERING 4 domain-containing protein</fullName>
    </recommendedName>
</protein>
<organism evidence="7 8">
    <name type="scientific">Lupinus albus</name>
    <name type="common">White lupine</name>
    <name type="synonym">Lupinus termis</name>
    <dbReference type="NCBI Taxonomy" id="3870"/>
    <lineage>
        <taxon>Eukaryota</taxon>
        <taxon>Viridiplantae</taxon>
        <taxon>Streptophyta</taxon>
        <taxon>Embryophyta</taxon>
        <taxon>Tracheophyta</taxon>
        <taxon>Spermatophyta</taxon>
        <taxon>Magnoliopsida</taxon>
        <taxon>eudicotyledons</taxon>
        <taxon>Gunneridae</taxon>
        <taxon>Pentapetalae</taxon>
        <taxon>rosids</taxon>
        <taxon>fabids</taxon>
        <taxon>Fabales</taxon>
        <taxon>Fabaceae</taxon>
        <taxon>Papilionoideae</taxon>
        <taxon>50 kb inversion clade</taxon>
        <taxon>genistoids sensu lato</taxon>
        <taxon>core genistoids</taxon>
        <taxon>Genisteae</taxon>
        <taxon>Lupinus</taxon>
    </lineage>
</organism>
<dbReference type="InterPro" id="IPR009741">
    <property type="entry name" value="EARLY_FLOWERING_4_dom"/>
</dbReference>
<reference evidence="8" key="1">
    <citation type="journal article" date="2020" name="Nat. Commun.">
        <title>Genome sequence of the cluster root forming white lupin.</title>
        <authorList>
            <person name="Hufnagel B."/>
            <person name="Marques A."/>
            <person name="Soriano A."/>
            <person name="Marques L."/>
            <person name="Divol F."/>
            <person name="Doumas P."/>
            <person name="Sallet E."/>
            <person name="Mancinotti D."/>
            <person name="Carrere S."/>
            <person name="Marande W."/>
            <person name="Arribat S."/>
            <person name="Keller J."/>
            <person name="Huneau C."/>
            <person name="Blein T."/>
            <person name="Aime D."/>
            <person name="Laguerre M."/>
            <person name="Taylor J."/>
            <person name="Schubert V."/>
            <person name="Nelson M."/>
            <person name="Geu-Flores F."/>
            <person name="Crespi M."/>
            <person name="Gallardo-Guerrero K."/>
            <person name="Delaux P.-M."/>
            <person name="Salse J."/>
            <person name="Berges H."/>
            <person name="Guyot R."/>
            <person name="Gouzy J."/>
            <person name="Peret B."/>
        </authorList>
    </citation>
    <scope>NUCLEOTIDE SEQUENCE [LARGE SCALE GENOMIC DNA]</scope>
    <source>
        <strain evidence="8">cv. Amiga</strain>
    </source>
</reference>
<dbReference type="EMBL" id="WOCE01000010">
    <property type="protein sequence ID" value="KAE9606007.1"/>
    <property type="molecule type" value="Genomic_DNA"/>
</dbReference>
<name>A0A6A5NZ15_LUPAL</name>
<dbReference type="PANTHER" id="PTHR33469:SF1">
    <property type="entry name" value="PROTEIN ELF4-LIKE 1"/>
    <property type="match status" value="1"/>
</dbReference>
<feature type="domain" description="Protein EARLY FLOWERING 4" evidence="6">
    <location>
        <begin position="36"/>
        <end position="71"/>
    </location>
</feature>
<evidence type="ECO:0000256" key="1">
    <source>
        <dbReference type="ARBA" id="ARBA00004123"/>
    </source>
</evidence>
<dbReference type="Pfam" id="PF07011">
    <property type="entry name" value="Elf4"/>
    <property type="match status" value="1"/>
</dbReference>
<keyword evidence="3" id="KW-0090">Biological rhythms</keyword>
<proteinExistence type="inferred from homology"/>
<evidence type="ECO:0000313" key="8">
    <source>
        <dbReference type="Proteomes" id="UP000447434"/>
    </source>
</evidence>
<dbReference type="Proteomes" id="UP000447434">
    <property type="component" value="Chromosome 10"/>
</dbReference>
<feature type="region of interest" description="Disordered" evidence="5">
    <location>
        <begin position="1"/>
        <end position="38"/>
    </location>
</feature>
<accession>A0A6A5NZ15</accession>
<keyword evidence="8" id="KW-1185">Reference proteome</keyword>
<dbReference type="GO" id="GO:0009649">
    <property type="term" value="P:entrainment of circadian clock"/>
    <property type="evidence" value="ECO:0007669"/>
    <property type="project" value="TreeGrafter"/>
</dbReference>
<keyword evidence="4" id="KW-0539">Nucleus</keyword>
<comment type="subcellular location">
    <subcellularLocation>
        <location evidence="1">Nucleus</location>
    </subcellularLocation>
</comment>
<evidence type="ECO:0000256" key="3">
    <source>
        <dbReference type="ARBA" id="ARBA00023108"/>
    </source>
</evidence>
<evidence type="ECO:0000259" key="6">
    <source>
        <dbReference type="Pfam" id="PF07011"/>
    </source>
</evidence>
<evidence type="ECO:0000256" key="5">
    <source>
        <dbReference type="SAM" id="MobiDB-lite"/>
    </source>
</evidence>
<dbReference type="InterPro" id="IPR040462">
    <property type="entry name" value="EARLY_FLOWERING_4"/>
</dbReference>
<comment type="similarity">
    <text evidence="2">Belongs to the EARLY FLOWERING 4 family.</text>
</comment>
<gene>
    <name evidence="7" type="ORF">Lalb_Chr10g0103321</name>
</gene>
<evidence type="ECO:0000256" key="4">
    <source>
        <dbReference type="ARBA" id="ARBA00023242"/>
    </source>
</evidence>